<protein>
    <submittedName>
        <fullName evidence="1">Uncharacterized protein</fullName>
    </submittedName>
</protein>
<reference evidence="2" key="1">
    <citation type="journal article" date="2018" name="BMC Genomics">
        <title>Genomic insights into host adaptation between the wheat stripe rust pathogen (Puccinia striiformis f. sp. tritici) and the barley stripe rust pathogen (Puccinia striiformis f. sp. hordei).</title>
        <authorList>
            <person name="Xia C."/>
            <person name="Wang M."/>
            <person name="Yin C."/>
            <person name="Cornejo O.E."/>
            <person name="Hulbert S.H."/>
            <person name="Chen X."/>
        </authorList>
    </citation>
    <scope>NUCLEOTIDE SEQUENCE [LARGE SCALE GENOMIC DNA]</scope>
    <source>
        <strain evidence="2">93-210</strain>
    </source>
</reference>
<dbReference type="EMBL" id="CM045871">
    <property type="protein sequence ID" value="KAI7951621.1"/>
    <property type="molecule type" value="Genomic_DNA"/>
</dbReference>
<comment type="caution">
    <text evidence="1">The sequence shown here is derived from an EMBL/GenBank/DDBJ whole genome shotgun (WGS) entry which is preliminary data.</text>
</comment>
<accession>A0ACC0EE63</accession>
<evidence type="ECO:0000313" key="2">
    <source>
        <dbReference type="Proteomes" id="UP001060170"/>
    </source>
</evidence>
<proteinExistence type="predicted"/>
<organism evidence="1 2">
    <name type="scientific">Puccinia striiformis f. sp. tritici</name>
    <dbReference type="NCBI Taxonomy" id="168172"/>
    <lineage>
        <taxon>Eukaryota</taxon>
        <taxon>Fungi</taxon>
        <taxon>Dikarya</taxon>
        <taxon>Basidiomycota</taxon>
        <taxon>Pucciniomycotina</taxon>
        <taxon>Pucciniomycetes</taxon>
        <taxon>Pucciniales</taxon>
        <taxon>Pucciniaceae</taxon>
        <taxon>Puccinia</taxon>
    </lineage>
</organism>
<reference evidence="1 2" key="3">
    <citation type="journal article" date="2022" name="Microbiol. Spectr.">
        <title>Folding features and dynamics of 3D genome architecture in plant fungal pathogens.</title>
        <authorList>
            <person name="Xia C."/>
        </authorList>
    </citation>
    <scope>NUCLEOTIDE SEQUENCE [LARGE SCALE GENOMIC DNA]</scope>
    <source>
        <strain evidence="1 2">93-210</strain>
    </source>
</reference>
<reference evidence="2" key="2">
    <citation type="journal article" date="2018" name="Mol. Plant Microbe Interact.">
        <title>Genome sequence resources for the wheat stripe rust pathogen (Puccinia striiformis f. sp. tritici) and the barley stripe rust pathogen (Puccinia striiformis f. sp. hordei).</title>
        <authorList>
            <person name="Xia C."/>
            <person name="Wang M."/>
            <person name="Yin C."/>
            <person name="Cornejo O.E."/>
            <person name="Hulbert S.H."/>
            <person name="Chen X."/>
        </authorList>
    </citation>
    <scope>NUCLEOTIDE SEQUENCE [LARGE SCALE GENOMIC DNA]</scope>
    <source>
        <strain evidence="2">93-210</strain>
    </source>
</reference>
<name>A0ACC0EE63_9BASI</name>
<dbReference type="Proteomes" id="UP001060170">
    <property type="component" value="Chromosome 7"/>
</dbReference>
<keyword evidence="2" id="KW-1185">Reference proteome</keyword>
<evidence type="ECO:0000313" key="1">
    <source>
        <dbReference type="EMBL" id="KAI7951621.1"/>
    </source>
</evidence>
<sequence>MVINRLYSRFTKPSGPISFISESGKANKISSATKRSFYYESIEYHQSKFVQSPLPSNSDPDSKIRMIILGAPGSGKGTHCKKLMETYDIDLIGTGDLLRWNVDNKTDLGKLAEEYICKGALLPDDIMIELVKPELKKLKHRSWILDGLPRTRSQAIKLDEFLSSELDDQLNMVVSLEVPDEVIIKRITGRWIHGPSGRVYNTTYNPPLVEGKDDYTGEKLTKRKDDTIEVFANRLRSFHLENQPLLDFYDPQFFISGHHQLRKLKKLVHFFGDTSDQIWPDLHKTIQQRFPDIVPRTKPPTTTSNQS</sequence>
<gene>
    <name evidence="1" type="ORF">MJO28_007305</name>
</gene>